<dbReference type="Gene3D" id="3.40.50.720">
    <property type="entry name" value="NAD(P)-binding Rossmann-like Domain"/>
    <property type="match status" value="1"/>
</dbReference>
<dbReference type="InterPro" id="IPR016211">
    <property type="entry name" value="Glu/Phe/Leu/Val/Trp_DH_bac/arc"/>
</dbReference>
<dbReference type="STRING" id="1798705.A2563_05120"/>
<dbReference type="PRINTS" id="PR00082">
    <property type="entry name" value="GLFDHDRGNASE"/>
</dbReference>
<dbReference type="Proteomes" id="UP000176634">
    <property type="component" value="Unassembled WGS sequence"/>
</dbReference>
<dbReference type="PANTHER" id="PTHR42722:SF1">
    <property type="entry name" value="VALINE DEHYDROGENASE"/>
    <property type="match status" value="1"/>
</dbReference>
<dbReference type="InterPro" id="IPR006097">
    <property type="entry name" value="Glu/Leu/Phe/Val/Trp_DH_dimer"/>
</dbReference>
<sequence length="356" mass="39386">MAISKYKNLKEFDGHALVVELNEPSVDLKGFIAIDRKADKFPALGATRLWKYSSEEDAINDALRLAKLMGKKSAMAGLPYTGAKAVLMLPEGGIKNREEYFKVYAQKVNELSGQFITGTDVGLTDDDLKIMSENSKFIIGMDVPAAYYTAVGIFYVIQASLEYKFGSGNITGRTFAIQGLGKTGYELLKLLYAEGAKIFVSEINTDILEQVCRDFPLVKKVLPEDIHKQEVDVFCPCAMSHSVNSRTVSELKCTIVAGSANNQLEDEAVGEKLHKLGIIYVPDYLSNSGGLISVVDQFENKKHNDERILLKLSKIPEVLRAIFLRSEEEQSSISGVADGMVQEFLNKEVRVGVRSY</sequence>
<dbReference type="SUPFAM" id="SSF51735">
    <property type="entry name" value="NAD(P)-binding Rossmann-fold domains"/>
    <property type="match status" value="1"/>
</dbReference>
<dbReference type="CDD" id="cd01075">
    <property type="entry name" value="NAD_bind_Leu_Phe_Val_DH"/>
    <property type="match status" value="1"/>
</dbReference>
<dbReference type="InterPro" id="IPR036291">
    <property type="entry name" value="NAD(P)-bd_dom_sf"/>
</dbReference>
<dbReference type="GO" id="GO:0006520">
    <property type="term" value="P:amino acid metabolic process"/>
    <property type="evidence" value="ECO:0007669"/>
    <property type="project" value="InterPro"/>
</dbReference>
<evidence type="ECO:0000256" key="5">
    <source>
        <dbReference type="PIRSR" id="PIRSR000188-2"/>
    </source>
</evidence>
<comment type="similarity">
    <text evidence="1 6">Belongs to the Glu/Leu/Phe/Val dehydrogenases family.</text>
</comment>
<evidence type="ECO:0000256" key="4">
    <source>
        <dbReference type="PIRSR" id="PIRSR000188-1"/>
    </source>
</evidence>
<protein>
    <recommendedName>
        <fullName evidence="7">Glutamate/phenylalanine/leucine/valine/L-tryptophan dehydrogenase C-terminal domain-containing protein</fullName>
    </recommendedName>
</protein>
<evidence type="ECO:0000259" key="7">
    <source>
        <dbReference type="SMART" id="SM00839"/>
    </source>
</evidence>
<comment type="caution">
    <text evidence="8">The sequence shown here is derived from an EMBL/GenBank/DDBJ whole genome shotgun (WGS) entry which is preliminary data.</text>
</comment>
<dbReference type="PANTHER" id="PTHR42722">
    <property type="entry name" value="LEUCINE DEHYDROGENASE"/>
    <property type="match status" value="1"/>
</dbReference>
<dbReference type="AlphaFoldDB" id="A0A1F6P850"/>
<organism evidence="8 9">
    <name type="scientific">Candidatus Magasanikbacteria bacterium RIFOXYD1_FULL_40_23</name>
    <dbReference type="NCBI Taxonomy" id="1798705"/>
    <lineage>
        <taxon>Bacteria</taxon>
        <taxon>Candidatus Magasanikiibacteriota</taxon>
    </lineage>
</organism>
<keyword evidence="3 5" id="KW-0520">NAD</keyword>
<dbReference type="SUPFAM" id="SSF53223">
    <property type="entry name" value="Aminoacid dehydrogenase-like, N-terminal domain"/>
    <property type="match status" value="1"/>
</dbReference>
<dbReference type="EMBL" id="MFRA01000006">
    <property type="protein sequence ID" value="OGH92336.1"/>
    <property type="molecule type" value="Genomic_DNA"/>
</dbReference>
<evidence type="ECO:0000313" key="8">
    <source>
        <dbReference type="EMBL" id="OGH92336.1"/>
    </source>
</evidence>
<feature type="binding site" evidence="5">
    <location>
        <begin position="179"/>
        <end position="184"/>
    </location>
    <ligand>
        <name>NAD(+)</name>
        <dbReference type="ChEBI" id="CHEBI:57540"/>
    </ligand>
</feature>
<evidence type="ECO:0000256" key="3">
    <source>
        <dbReference type="ARBA" id="ARBA00023027"/>
    </source>
</evidence>
<evidence type="ECO:0000256" key="2">
    <source>
        <dbReference type="ARBA" id="ARBA00023002"/>
    </source>
</evidence>
<dbReference type="GO" id="GO:0016639">
    <property type="term" value="F:oxidoreductase activity, acting on the CH-NH2 group of donors, NAD or NADP as acceptor"/>
    <property type="evidence" value="ECO:0007669"/>
    <property type="project" value="InterPro"/>
</dbReference>
<dbReference type="Gene3D" id="3.40.50.10860">
    <property type="entry name" value="Leucine Dehydrogenase, chain A, domain 1"/>
    <property type="match status" value="1"/>
</dbReference>
<dbReference type="Pfam" id="PF02812">
    <property type="entry name" value="ELFV_dehydrog_N"/>
    <property type="match status" value="1"/>
</dbReference>
<dbReference type="SMART" id="SM00839">
    <property type="entry name" value="ELFV_dehydrog"/>
    <property type="match status" value="1"/>
</dbReference>
<accession>A0A1F6P850</accession>
<dbReference type="InterPro" id="IPR046346">
    <property type="entry name" value="Aminoacid_DH-like_N_sf"/>
</dbReference>
<feature type="domain" description="Glutamate/phenylalanine/leucine/valine/L-tryptophan dehydrogenase C-terminal" evidence="7">
    <location>
        <begin position="142"/>
        <end position="352"/>
    </location>
</feature>
<evidence type="ECO:0000313" key="9">
    <source>
        <dbReference type="Proteomes" id="UP000176634"/>
    </source>
</evidence>
<keyword evidence="5" id="KW-0547">Nucleotide-binding</keyword>
<gene>
    <name evidence="8" type="ORF">A2563_05120</name>
</gene>
<dbReference type="GO" id="GO:0000166">
    <property type="term" value="F:nucleotide binding"/>
    <property type="evidence" value="ECO:0007669"/>
    <property type="project" value="UniProtKB-KW"/>
</dbReference>
<dbReference type="InterPro" id="IPR006095">
    <property type="entry name" value="Glu/Leu/Phe/Val/Trp_DH"/>
</dbReference>
<reference evidence="8 9" key="1">
    <citation type="journal article" date="2016" name="Nat. Commun.">
        <title>Thousands of microbial genomes shed light on interconnected biogeochemical processes in an aquifer system.</title>
        <authorList>
            <person name="Anantharaman K."/>
            <person name="Brown C.T."/>
            <person name="Hug L.A."/>
            <person name="Sharon I."/>
            <person name="Castelle C.J."/>
            <person name="Probst A.J."/>
            <person name="Thomas B.C."/>
            <person name="Singh A."/>
            <person name="Wilkins M.J."/>
            <person name="Karaoz U."/>
            <person name="Brodie E.L."/>
            <person name="Williams K.H."/>
            <person name="Hubbard S.S."/>
            <person name="Banfield J.F."/>
        </authorList>
    </citation>
    <scope>NUCLEOTIDE SEQUENCE [LARGE SCALE GENOMIC DNA]</scope>
</reference>
<dbReference type="InterPro" id="IPR006096">
    <property type="entry name" value="Glu/Leu/Phe/Val/Trp_DH_C"/>
</dbReference>
<evidence type="ECO:0000256" key="6">
    <source>
        <dbReference type="RuleBase" id="RU004417"/>
    </source>
</evidence>
<evidence type="ECO:0000256" key="1">
    <source>
        <dbReference type="ARBA" id="ARBA00006382"/>
    </source>
</evidence>
<proteinExistence type="inferred from homology"/>
<feature type="active site" description="Proton donor/acceptor" evidence="4">
    <location>
        <position position="84"/>
    </location>
</feature>
<dbReference type="Pfam" id="PF00208">
    <property type="entry name" value="ELFV_dehydrog"/>
    <property type="match status" value="1"/>
</dbReference>
<name>A0A1F6P850_9BACT</name>
<dbReference type="PIRSF" id="PIRSF000188">
    <property type="entry name" value="Phe_leu_dh"/>
    <property type="match status" value="1"/>
</dbReference>
<keyword evidence="2 6" id="KW-0560">Oxidoreductase</keyword>